<feature type="domain" description="J" evidence="1">
    <location>
        <begin position="12"/>
        <end position="77"/>
    </location>
</feature>
<reference evidence="2 3" key="1">
    <citation type="submission" date="2020-05" db="EMBL/GenBank/DDBJ databases">
        <authorList>
            <person name="Campoy J."/>
            <person name="Schneeberger K."/>
            <person name="Spophaly S."/>
        </authorList>
    </citation>
    <scope>NUCLEOTIDE SEQUENCE [LARGE SCALE GENOMIC DNA]</scope>
    <source>
        <strain evidence="2">PruArmRojPasFocal</strain>
    </source>
</reference>
<dbReference type="InterPro" id="IPR026894">
    <property type="entry name" value="DnaJ_X"/>
</dbReference>
<dbReference type="PROSITE" id="PS00636">
    <property type="entry name" value="DNAJ_1"/>
    <property type="match status" value="1"/>
</dbReference>
<dbReference type="EMBL" id="CAEKDK010000008">
    <property type="protein sequence ID" value="CAB4290122.1"/>
    <property type="molecule type" value="Genomic_DNA"/>
</dbReference>
<dbReference type="InterPro" id="IPR052423">
    <property type="entry name" value="EMIR"/>
</dbReference>
<organism evidence="2 3">
    <name type="scientific">Prunus armeniaca</name>
    <name type="common">Apricot</name>
    <name type="synonym">Armeniaca vulgaris</name>
    <dbReference type="NCBI Taxonomy" id="36596"/>
    <lineage>
        <taxon>Eukaryota</taxon>
        <taxon>Viridiplantae</taxon>
        <taxon>Streptophyta</taxon>
        <taxon>Embryophyta</taxon>
        <taxon>Tracheophyta</taxon>
        <taxon>Spermatophyta</taxon>
        <taxon>Magnoliopsida</taxon>
        <taxon>eudicotyledons</taxon>
        <taxon>Gunneridae</taxon>
        <taxon>Pentapetalae</taxon>
        <taxon>rosids</taxon>
        <taxon>fabids</taxon>
        <taxon>Rosales</taxon>
        <taxon>Rosaceae</taxon>
        <taxon>Amygdaloideae</taxon>
        <taxon>Amygdaleae</taxon>
        <taxon>Prunus</taxon>
    </lineage>
</organism>
<dbReference type="PANTHER" id="PTHR44094">
    <property type="entry name" value="DNAJ HEAT SHOCK N-TERMINAL DOMAIN-CONTAINING PROTEIN"/>
    <property type="match status" value="1"/>
</dbReference>
<dbReference type="PROSITE" id="PS50076">
    <property type="entry name" value="DNAJ_2"/>
    <property type="match status" value="1"/>
</dbReference>
<evidence type="ECO:0000313" key="3">
    <source>
        <dbReference type="Proteomes" id="UP000507222"/>
    </source>
</evidence>
<proteinExistence type="predicted"/>
<dbReference type="Gene3D" id="1.10.287.110">
    <property type="entry name" value="DnaJ domain"/>
    <property type="match status" value="1"/>
</dbReference>
<dbReference type="Pfam" id="PF00226">
    <property type="entry name" value="DnaJ"/>
    <property type="match status" value="1"/>
</dbReference>
<gene>
    <name evidence="2" type="ORF">CURHAP_LOCUS49997</name>
</gene>
<dbReference type="InterPro" id="IPR001623">
    <property type="entry name" value="DnaJ_domain"/>
</dbReference>
<evidence type="ECO:0000259" key="1">
    <source>
        <dbReference type="PROSITE" id="PS50076"/>
    </source>
</evidence>
<accession>A0A6J5VQA8</accession>
<dbReference type="AlphaFoldDB" id="A0A6J5VQA8"/>
<dbReference type="SMART" id="SM00271">
    <property type="entry name" value="DnaJ"/>
    <property type="match status" value="1"/>
</dbReference>
<dbReference type="PANTHER" id="PTHR44094:SF8">
    <property type="entry name" value="DNAJ HEAT SHOCK N-TERMINAL DOMAIN-CONTAINING PROTEIN-RELATED"/>
    <property type="match status" value="1"/>
</dbReference>
<dbReference type="InterPro" id="IPR036869">
    <property type="entry name" value="J_dom_sf"/>
</dbReference>
<dbReference type="SUPFAM" id="SSF46565">
    <property type="entry name" value="Chaperone J-domain"/>
    <property type="match status" value="1"/>
</dbReference>
<protein>
    <recommendedName>
        <fullName evidence="1">J domain-containing protein</fullName>
    </recommendedName>
</protein>
<dbReference type="PRINTS" id="PR00625">
    <property type="entry name" value="JDOMAIN"/>
</dbReference>
<sequence>MEHLKGMVRETGYYDTLGVNVDATYFEIRKAYYLKATQVHPDKNPGDPKAAEEFRALGEAFQVLSDPTTRARFGKHGKLCISQDYWIHTDTTYCIMFGSEPFEDYIGQFAMNTFYSLLEMEEETLDLEVRKEKAIEKMGVCLFTFRKKEEKLIKFMKDRIQPFVDGRKDEFVKWVDSEARTLSTVACGEYMLHSIGHVYWAKARQELGKKRAFGGLDGWVENKGPRAYEMRPQIGSAKEAERVVLQQDMMEPEDFEDRFRTRIIQDLEAPTFGIRWDAAMLDLVITLSNVSHAILNEPTVPEDVLKFRAEALEMFGMIFQGATAPFLREGSLRNEDEVEYPDSDMDIQDRCCYVTVCRPDTIDHMMRLVIKANYDFQQILLAVPKPIAFETRLANLPFESIQFEFQALLAKSGWRLLQQEQGLWAEDFKAKYLKQNDILTAKASLFPCCSSAWRGVLYGTSTLSKGIKWRVGFGENVRFWTDNWLSCGPLQQHALIELTKDML</sequence>
<name>A0A6J5VQA8_PRUAR</name>
<dbReference type="Pfam" id="PF14308">
    <property type="entry name" value="DnaJ-X"/>
    <property type="match status" value="1"/>
</dbReference>
<dbReference type="Proteomes" id="UP000507222">
    <property type="component" value="Unassembled WGS sequence"/>
</dbReference>
<dbReference type="CDD" id="cd06257">
    <property type="entry name" value="DnaJ"/>
    <property type="match status" value="1"/>
</dbReference>
<evidence type="ECO:0000313" key="2">
    <source>
        <dbReference type="EMBL" id="CAB4290122.1"/>
    </source>
</evidence>
<dbReference type="InterPro" id="IPR018253">
    <property type="entry name" value="DnaJ_domain_CS"/>
</dbReference>